<accession>A0A495AXE1</accession>
<keyword evidence="8" id="KW-0436">Ligase</keyword>
<keyword evidence="4 5" id="KW-0472">Membrane</keyword>
<name>A0A495AXE1_VOGIN</name>
<evidence type="ECO:0000313" key="8">
    <source>
        <dbReference type="EMBL" id="RKQ53386.1"/>
    </source>
</evidence>
<dbReference type="GO" id="GO:0016874">
    <property type="term" value="F:ligase activity"/>
    <property type="evidence" value="ECO:0007669"/>
    <property type="project" value="UniProtKB-KW"/>
</dbReference>
<feature type="transmembrane region" description="Helical" evidence="5">
    <location>
        <begin position="240"/>
        <end position="257"/>
    </location>
</feature>
<comment type="subcellular location">
    <subcellularLocation>
        <location evidence="1">Membrane</location>
        <topology evidence="1">Multi-pass membrane protein</topology>
    </subcellularLocation>
</comment>
<evidence type="ECO:0000256" key="2">
    <source>
        <dbReference type="ARBA" id="ARBA00022692"/>
    </source>
</evidence>
<feature type="transmembrane region" description="Helical" evidence="5">
    <location>
        <begin position="12"/>
        <end position="29"/>
    </location>
</feature>
<dbReference type="PANTHER" id="PTHR37422:SF21">
    <property type="entry name" value="EXOQ-LIKE PROTEIN"/>
    <property type="match status" value="1"/>
</dbReference>
<dbReference type="AlphaFoldDB" id="A0A495AXE1"/>
<feature type="transmembrane region" description="Helical" evidence="5">
    <location>
        <begin position="64"/>
        <end position="83"/>
    </location>
</feature>
<protein>
    <submittedName>
        <fullName evidence="8">O-antigen ligase</fullName>
    </submittedName>
</protein>
<evidence type="ECO:0000256" key="5">
    <source>
        <dbReference type="SAM" id="Phobius"/>
    </source>
</evidence>
<feature type="transmembrane region" description="Helical" evidence="5">
    <location>
        <begin position="432"/>
        <end position="453"/>
    </location>
</feature>
<proteinExistence type="predicted"/>
<dbReference type="InterPro" id="IPR021797">
    <property type="entry name" value="Wzy_C_2"/>
</dbReference>
<dbReference type="Pfam" id="PF11846">
    <property type="entry name" value="Wzy_C_2"/>
    <property type="match status" value="1"/>
</dbReference>
<evidence type="ECO:0000313" key="9">
    <source>
        <dbReference type="Proteomes" id="UP000279384"/>
    </source>
</evidence>
<keyword evidence="3 5" id="KW-1133">Transmembrane helix</keyword>
<feature type="transmembrane region" description="Helical" evidence="5">
    <location>
        <begin position="378"/>
        <end position="395"/>
    </location>
</feature>
<keyword evidence="2 5" id="KW-0812">Transmembrane</keyword>
<dbReference type="Proteomes" id="UP000279384">
    <property type="component" value="Unassembled WGS sequence"/>
</dbReference>
<feature type="transmembrane region" description="Helical" evidence="5">
    <location>
        <begin position="35"/>
        <end position="52"/>
    </location>
</feature>
<evidence type="ECO:0000256" key="1">
    <source>
        <dbReference type="ARBA" id="ARBA00004141"/>
    </source>
</evidence>
<feature type="transmembrane region" description="Helical" evidence="5">
    <location>
        <begin position="401"/>
        <end position="420"/>
    </location>
</feature>
<evidence type="ECO:0000256" key="4">
    <source>
        <dbReference type="ARBA" id="ARBA00023136"/>
    </source>
</evidence>
<feature type="transmembrane region" description="Helical" evidence="5">
    <location>
        <begin position="168"/>
        <end position="185"/>
    </location>
</feature>
<dbReference type="EMBL" id="RBID01000019">
    <property type="protein sequence ID" value="RKQ53386.1"/>
    <property type="molecule type" value="Genomic_DNA"/>
</dbReference>
<organism evidence="8 9">
    <name type="scientific">Vogesella indigofera</name>
    <name type="common">Pseudomonas indigofera</name>
    <dbReference type="NCBI Taxonomy" id="45465"/>
    <lineage>
        <taxon>Bacteria</taxon>
        <taxon>Pseudomonadati</taxon>
        <taxon>Pseudomonadota</taxon>
        <taxon>Betaproteobacteria</taxon>
        <taxon>Neisseriales</taxon>
        <taxon>Chromobacteriaceae</taxon>
        <taxon>Vogesella</taxon>
    </lineage>
</organism>
<dbReference type="GO" id="GO:0016020">
    <property type="term" value="C:membrane"/>
    <property type="evidence" value="ECO:0007669"/>
    <property type="project" value="UniProtKB-SubCell"/>
</dbReference>
<dbReference type="InterPro" id="IPR007016">
    <property type="entry name" value="O-antigen_ligase-rel_domated"/>
</dbReference>
<evidence type="ECO:0000259" key="6">
    <source>
        <dbReference type="Pfam" id="PF04932"/>
    </source>
</evidence>
<gene>
    <name evidence="8" type="ORF">C8E02_3322</name>
</gene>
<feature type="transmembrane region" description="Helical" evidence="5">
    <location>
        <begin position="112"/>
        <end position="136"/>
    </location>
</feature>
<feature type="domain" description="O-antigen ligase-related" evidence="6">
    <location>
        <begin position="196"/>
        <end position="359"/>
    </location>
</feature>
<evidence type="ECO:0000256" key="3">
    <source>
        <dbReference type="ARBA" id="ARBA00022989"/>
    </source>
</evidence>
<dbReference type="InterPro" id="IPR051533">
    <property type="entry name" value="WaaL-like"/>
</dbReference>
<dbReference type="Pfam" id="PF04932">
    <property type="entry name" value="Wzy_C"/>
    <property type="match status" value="1"/>
</dbReference>
<feature type="domain" description="Virulence factor membrane-bound polymerase C-terminal" evidence="7">
    <location>
        <begin position="382"/>
        <end position="555"/>
    </location>
</feature>
<feature type="transmembrane region" description="Helical" evidence="5">
    <location>
        <begin position="212"/>
        <end position="228"/>
    </location>
</feature>
<reference evidence="8 9" key="1">
    <citation type="submission" date="2018-10" db="EMBL/GenBank/DDBJ databases">
        <title>Genomic Encyclopedia of Type Strains, Phase IV (KMG-IV): sequencing the most valuable type-strain genomes for metagenomic binning, comparative biology and taxonomic classification.</title>
        <authorList>
            <person name="Goeker M."/>
        </authorList>
    </citation>
    <scope>NUCLEOTIDE SEQUENCE [LARGE SCALE GENOMIC DNA]</scope>
    <source>
        <strain evidence="8 9">DSM 3303</strain>
    </source>
</reference>
<feature type="transmembrane region" description="Helical" evidence="5">
    <location>
        <begin position="190"/>
        <end position="206"/>
    </location>
</feature>
<sequence length="601" mass="66218">MSRTITLERLAMAALFLLVTIPFLNWVRFQPAGDYVSSVCAVLLAVVVLLLSPARNRDAEPSGALLLLALLPLLTIATALVSLYPGQGAAASMGMALCLALAYAVSRHSPQLVLTALAWGLLLGGLMQVVIGLLQVTQWVLVLQWPWVFYDKGNPANLIGQVAQRNHYANYLTLSLFASCYLFAVNKLRGWLLLPLVLFFGLFISWSGSRLAIGYAGAAMVLAWLFYWRSGRQAETGRLALALALATCWLVFCQLFNRELVVLLNWLGLPLGDIGSAADRMLAGGFGARRWVEWQKAWQVFLEHPLFGVGLGGYAAESVRLEVAMGFAGQWSESWLFTHSHNLILQLLAETGLLGTAVVVIGLCWAFLPFFRKEQANVHSLLVVLLAMVLLLHSMVEYPLWYMTFLSLFAVLLGLSPARHYTLAIRLSMRRVLTWGFCALLLWQSVAGLLAYGKLARWLVPGSNAQVNVMRAEEVWHIARNPLWTYEADMVLANYLIVDKRQLQEKRALFERLTAYRPHAGMLINVAILRALDGDSAAAEQALRFAIAAYPAYTPGFAAELMSRHDPELRPLQAIANTALQASRDGGAQSAASSVLAAPRR</sequence>
<evidence type="ECO:0000259" key="7">
    <source>
        <dbReference type="Pfam" id="PF11846"/>
    </source>
</evidence>
<comment type="caution">
    <text evidence="8">The sequence shown here is derived from an EMBL/GenBank/DDBJ whole genome shotgun (WGS) entry which is preliminary data.</text>
</comment>
<feature type="transmembrane region" description="Helical" evidence="5">
    <location>
        <begin position="89"/>
        <end position="105"/>
    </location>
</feature>
<feature type="transmembrane region" description="Helical" evidence="5">
    <location>
        <begin position="343"/>
        <end position="371"/>
    </location>
</feature>
<dbReference type="PANTHER" id="PTHR37422">
    <property type="entry name" value="TEICHURONIC ACID BIOSYNTHESIS PROTEIN TUAE"/>
    <property type="match status" value="1"/>
</dbReference>